<dbReference type="InterPro" id="IPR036388">
    <property type="entry name" value="WH-like_DNA-bd_sf"/>
</dbReference>
<dbReference type="InterPro" id="IPR000485">
    <property type="entry name" value="AsnC-type_HTH_dom"/>
</dbReference>
<keyword evidence="2" id="KW-0238">DNA-binding</keyword>
<dbReference type="InterPro" id="IPR011008">
    <property type="entry name" value="Dimeric_a/b-barrel"/>
</dbReference>
<dbReference type="InterPro" id="IPR019887">
    <property type="entry name" value="Tscrpt_reg_AsnC/Lrp_C"/>
</dbReference>
<evidence type="ECO:0000256" key="1">
    <source>
        <dbReference type="ARBA" id="ARBA00023015"/>
    </source>
</evidence>
<dbReference type="InterPro" id="IPR019888">
    <property type="entry name" value="Tscrpt_reg_AsnC-like"/>
</dbReference>
<dbReference type="Pfam" id="PF13412">
    <property type="entry name" value="HTH_24"/>
    <property type="match status" value="1"/>
</dbReference>
<dbReference type="SUPFAM" id="SSF54909">
    <property type="entry name" value="Dimeric alpha+beta barrel"/>
    <property type="match status" value="1"/>
</dbReference>
<protein>
    <submittedName>
        <fullName evidence="5">AsnC family transcriptional regulator</fullName>
    </submittedName>
</protein>
<comment type="caution">
    <text evidence="5">The sequence shown here is derived from an EMBL/GenBank/DDBJ whole genome shotgun (WGS) entry which is preliminary data.</text>
</comment>
<dbReference type="RefSeq" id="WP_234263566.1">
    <property type="nucleotide sequence ID" value="NZ_BSPB01000006.1"/>
</dbReference>
<keyword evidence="3" id="KW-0804">Transcription</keyword>
<dbReference type="InterPro" id="IPR011991">
    <property type="entry name" value="ArsR-like_HTH"/>
</dbReference>
<dbReference type="PRINTS" id="PR00033">
    <property type="entry name" value="HTHASNC"/>
</dbReference>
<dbReference type="CDD" id="cd00090">
    <property type="entry name" value="HTH_ARSR"/>
    <property type="match status" value="1"/>
</dbReference>
<evidence type="ECO:0000256" key="2">
    <source>
        <dbReference type="ARBA" id="ARBA00023125"/>
    </source>
</evidence>
<evidence type="ECO:0000259" key="4">
    <source>
        <dbReference type="PROSITE" id="PS50956"/>
    </source>
</evidence>
<evidence type="ECO:0000313" key="6">
    <source>
        <dbReference type="Proteomes" id="UP001156903"/>
    </source>
</evidence>
<evidence type="ECO:0000256" key="3">
    <source>
        <dbReference type="ARBA" id="ARBA00023163"/>
    </source>
</evidence>
<proteinExistence type="predicted"/>
<dbReference type="Pfam" id="PF01037">
    <property type="entry name" value="AsnC_trans_reg"/>
    <property type="match status" value="1"/>
</dbReference>
<dbReference type="InterPro" id="IPR036390">
    <property type="entry name" value="WH_DNA-bd_sf"/>
</dbReference>
<keyword evidence="6" id="KW-1185">Reference proteome</keyword>
<sequence length="158" mass="17482">MPVERDATDLRLMQALQDNARLTSGELADVAHLSQSPSWRRVRRLEDSGLIQGYHARLSRQGLGYGVMAFVMVTIDHQNEASSVEFEQAVMAIPEVVLFHGISGPQDFILVVVASDLGAYSALLQNKLHRLPRVRHVHTYFSLQEFKGAVGPLPIPPG</sequence>
<organism evidence="5 6">
    <name type="scientific">Hydrogenophaga electricum</name>
    <dbReference type="NCBI Taxonomy" id="1230953"/>
    <lineage>
        <taxon>Bacteria</taxon>
        <taxon>Pseudomonadati</taxon>
        <taxon>Pseudomonadota</taxon>
        <taxon>Betaproteobacteria</taxon>
        <taxon>Burkholderiales</taxon>
        <taxon>Comamonadaceae</taxon>
        <taxon>Hydrogenophaga</taxon>
    </lineage>
</organism>
<dbReference type="PANTHER" id="PTHR30154:SF34">
    <property type="entry name" value="TRANSCRIPTIONAL REGULATOR AZLB"/>
    <property type="match status" value="1"/>
</dbReference>
<dbReference type="Gene3D" id="1.10.10.10">
    <property type="entry name" value="Winged helix-like DNA-binding domain superfamily/Winged helix DNA-binding domain"/>
    <property type="match status" value="1"/>
</dbReference>
<accession>A0ABQ6C2C5</accession>
<name>A0ABQ6C2C5_9BURK</name>
<dbReference type="PANTHER" id="PTHR30154">
    <property type="entry name" value="LEUCINE-RESPONSIVE REGULATORY PROTEIN"/>
    <property type="match status" value="1"/>
</dbReference>
<reference evidence="6" key="1">
    <citation type="journal article" date="2019" name="Int. J. Syst. Evol. Microbiol.">
        <title>The Global Catalogue of Microorganisms (GCM) 10K type strain sequencing project: providing services to taxonomists for standard genome sequencing and annotation.</title>
        <authorList>
            <consortium name="The Broad Institute Genomics Platform"/>
            <consortium name="The Broad Institute Genome Sequencing Center for Infectious Disease"/>
            <person name="Wu L."/>
            <person name="Ma J."/>
        </authorList>
    </citation>
    <scope>NUCLEOTIDE SEQUENCE [LARGE SCALE GENOMIC DNA]</scope>
    <source>
        <strain evidence="6">NBRC 109341</strain>
    </source>
</reference>
<feature type="domain" description="HTH asnC-type" evidence="4">
    <location>
        <begin position="6"/>
        <end position="66"/>
    </location>
</feature>
<dbReference type="Gene3D" id="3.30.70.920">
    <property type="match status" value="1"/>
</dbReference>
<gene>
    <name evidence="5" type="ORF">GCM10007935_11780</name>
</gene>
<dbReference type="EMBL" id="BSPB01000006">
    <property type="protein sequence ID" value="GLS13748.1"/>
    <property type="molecule type" value="Genomic_DNA"/>
</dbReference>
<evidence type="ECO:0000313" key="5">
    <source>
        <dbReference type="EMBL" id="GLS13748.1"/>
    </source>
</evidence>
<keyword evidence="1" id="KW-0805">Transcription regulation</keyword>
<dbReference type="Proteomes" id="UP001156903">
    <property type="component" value="Unassembled WGS sequence"/>
</dbReference>
<dbReference type="SMART" id="SM00344">
    <property type="entry name" value="HTH_ASNC"/>
    <property type="match status" value="1"/>
</dbReference>
<dbReference type="SUPFAM" id="SSF46785">
    <property type="entry name" value="Winged helix' DNA-binding domain"/>
    <property type="match status" value="1"/>
</dbReference>
<dbReference type="PROSITE" id="PS50956">
    <property type="entry name" value="HTH_ASNC_2"/>
    <property type="match status" value="1"/>
</dbReference>